<evidence type="ECO:0000259" key="2">
    <source>
        <dbReference type="PROSITE" id="PS51186"/>
    </source>
</evidence>
<dbReference type="STRING" id="88036.D8RCD6"/>
<dbReference type="OrthoDB" id="630895at2759"/>
<dbReference type="Gene3D" id="3.40.630.30">
    <property type="match status" value="1"/>
</dbReference>
<dbReference type="InParanoid" id="D8RCD6"/>
<evidence type="ECO:0000313" key="4">
    <source>
        <dbReference type="Proteomes" id="UP000001514"/>
    </source>
</evidence>
<accession>D8RCD6</accession>
<feature type="region of interest" description="Disordered" evidence="1">
    <location>
        <begin position="168"/>
        <end position="188"/>
    </location>
</feature>
<dbReference type="HOGENOM" id="CLU_013985_3_3_1"/>
<gene>
    <name evidence="3" type="ORF">SELMODRAFT_90075</name>
</gene>
<dbReference type="PROSITE" id="PS51186">
    <property type="entry name" value="GNAT"/>
    <property type="match status" value="1"/>
</dbReference>
<reference evidence="3 4" key="1">
    <citation type="journal article" date="2011" name="Science">
        <title>The Selaginella genome identifies genetic changes associated with the evolution of vascular plants.</title>
        <authorList>
            <person name="Banks J.A."/>
            <person name="Nishiyama T."/>
            <person name="Hasebe M."/>
            <person name="Bowman J.L."/>
            <person name="Gribskov M."/>
            <person name="dePamphilis C."/>
            <person name="Albert V.A."/>
            <person name="Aono N."/>
            <person name="Aoyama T."/>
            <person name="Ambrose B.A."/>
            <person name="Ashton N.W."/>
            <person name="Axtell M.J."/>
            <person name="Barker E."/>
            <person name="Barker M.S."/>
            <person name="Bennetzen J.L."/>
            <person name="Bonawitz N.D."/>
            <person name="Chapple C."/>
            <person name="Cheng C."/>
            <person name="Correa L.G."/>
            <person name="Dacre M."/>
            <person name="DeBarry J."/>
            <person name="Dreyer I."/>
            <person name="Elias M."/>
            <person name="Engstrom E.M."/>
            <person name="Estelle M."/>
            <person name="Feng L."/>
            <person name="Finet C."/>
            <person name="Floyd S.K."/>
            <person name="Frommer W.B."/>
            <person name="Fujita T."/>
            <person name="Gramzow L."/>
            <person name="Gutensohn M."/>
            <person name="Harholt J."/>
            <person name="Hattori M."/>
            <person name="Heyl A."/>
            <person name="Hirai T."/>
            <person name="Hiwatashi Y."/>
            <person name="Ishikawa M."/>
            <person name="Iwata M."/>
            <person name="Karol K.G."/>
            <person name="Koehler B."/>
            <person name="Kolukisaoglu U."/>
            <person name="Kubo M."/>
            <person name="Kurata T."/>
            <person name="Lalonde S."/>
            <person name="Li K."/>
            <person name="Li Y."/>
            <person name="Litt A."/>
            <person name="Lyons E."/>
            <person name="Manning G."/>
            <person name="Maruyama T."/>
            <person name="Michael T.P."/>
            <person name="Mikami K."/>
            <person name="Miyazaki S."/>
            <person name="Morinaga S."/>
            <person name="Murata T."/>
            <person name="Mueller-Roeber B."/>
            <person name="Nelson D.R."/>
            <person name="Obara M."/>
            <person name="Oguri Y."/>
            <person name="Olmstead R.G."/>
            <person name="Onodera N."/>
            <person name="Petersen B.L."/>
            <person name="Pils B."/>
            <person name="Prigge M."/>
            <person name="Rensing S.A."/>
            <person name="Riano-Pachon D.M."/>
            <person name="Roberts A.W."/>
            <person name="Sato Y."/>
            <person name="Scheller H.V."/>
            <person name="Schulz B."/>
            <person name="Schulz C."/>
            <person name="Shakirov E.V."/>
            <person name="Shibagaki N."/>
            <person name="Shinohara N."/>
            <person name="Shippen D.E."/>
            <person name="Soerensen I."/>
            <person name="Sotooka R."/>
            <person name="Sugimoto N."/>
            <person name="Sugita M."/>
            <person name="Sumikawa N."/>
            <person name="Tanurdzic M."/>
            <person name="Theissen G."/>
            <person name="Ulvskov P."/>
            <person name="Wakazuki S."/>
            <person name="Weng J.K."/>
            <person name="Willats W.W."/>
            <person name="Wipf D."/>
            <person name="Wolf P.G."/>
            <person name="Yang L."/>
            <person name="Zimmer A.D."/>
            <person name="Zhu Q."/>
            <person name="Mitros T."/>
            <person name="Hellsten U."/>
            <person name="Loque D."/>
            <person name="Otillar R."/>
            <person name="Salamov A."/>
            <person name="Schmutz J."/>
            <person name="Shapiro H."/>
            <person name="Lindquist E."/>
            <person name="Lucas S."/>
            <person name="Rokhsar D."/>
            <person name="Grigoriev I.V."/>
        </authorList>
    </citation>
    <scope>NUCLEOTIDE SEQUENCE [LARGE SCALE GENOMIC DNA]</scope>
</reference>
<dbReference type="InterPro" id="IPR000182">
    <property type="entry name" value="GNAT_dom"/>
</dbReference>
<dbReference type="OMA" id="MIWANEK"/>
<dbReference type="KEGG" id="smo:SELMODRAFT_90075"/>
<protein>
    <recommendedName>
        <fullName evidence="2">N-acetyltransferase domain-containing protein</fullName>
    </recommendedName>
</protein>
<dbReference type="AlphaFoldDB" id="D8RCD6"/>
<name>D8RCD6_SELML</name>
<evidence type="ECO:0000256" key="1">
    <source>
        <dbReference type="SAM" id="MobiDB-lite"/>
    </source>
</evidence>
<proteinExistence type="predicted"/>
<dbReference type="InterPro" id="IPR016181">
    <property type="entry name" value="Acyl_CoA_acyltransferase"/>
</dbReference>
<dbReference type="GO" id="GO:0016747">
    <property type="term" value="F:acyltransferase activity, transferring groups other than amino-acyl groups"/>
    <property type="evidence" value="ECO:0007669"/>
    <property type="project" value="InterPro"/>
</dbReference>
<dbReference type="Proteomes" id="UP000001514">
    <property type="component" value="Unassembled WGS sequence"/>
</dbReference>
<dbReference type="Gramene" id="EFJ29832">
    <property type="protein sequence ID" value="EFJ29832"/>
    <property type="gene ID" value="SELMODRAFT_90075"/>
</dbReference>
<organism evidence="4">
    <name type="scientific">Selaginella moellendorffii</name>
    <name type="common">Spikemoss</name>
    <dbReference type="NCBI Taxonomy" id="88036"/>
    <lineage>
        <taxon>Eukaryota</taxon>
        <taxon>Viridiplantae</taxon>
        <taxon>Streptophyta</taxon>
        <taxon>Embryophyta</taxon>
        <taxon>Tracheophyta</taxon>
        <taxon>Lycopodiopsida</taxon>
        <taxon>Selaginellales</taxon>
        <taxon>Selaginellaceae</taxon>
        <taxon>Selaginella</taxon>
    </lineage>
</organism>
<dbReference type="PANTHER" id="PTHR46067:SF27">
    <property type="entry name" value="ACYL-COA N-ACYLTRANSFERASES (NAT) SUPERFAMILY PROTEIN"/>
    <property type="match status" value="1"/>
</dbReference>
<feature type="compositionally biased region" description="Acidic residues" evidence="1">
    <location>
        <begin position="176"/>
        <end position="188"/>
    </location>
</feature>
<feature type="domain" description="N-acetyltransferase" evidence="2">
    <location>
        <begin position="2"/>
        <end position="154"/>
    </location>
</feature>
<dbReference type="SUPFAM" id="SSF55729">
    <property type="entry name" value="Acyl-CoA N-acyltransferases (Nat)"/>
    <property type="match status" value="1"/>
</dbReference>
<dbReference type="Pfam" id="PF13302">
    <property type="entry name" value="Acetyltransf_3"/>
    <property type="match status" value="1"/>
</dbReference>
<dbReference type="EMBL" id="GL377576">
    <property type="protein sequence ID" value="EFJ29832.1"/>
    <property type="molecule type" value="Genomic_DNA"/>
</dbReference>
<dbReference type="FunCoup" id="D8RCD6">
    <property type="interactions" value="16"/>
</dbReference>
<evidence type="ECO:0000313" key="3">
    <source>
        <dbReference type="EMBL" id="EFJ29832.1"/>
    </source>
</evidence>
<sequence>MLTLREFRASDIDDMMEWAMDDAVTEFLVWETYTSRDAAVEFFHAFIVPHPWFRAICWADVAIGSLSLTPGSGIHACRAELGYVLARRYWGRGIMTAAVRAAVEQGFRELQSIARIEAIVFRENAASQRVLIKAGFASTGLQRSYVIVKNKLRDCYVFEMVREESSSLGSSLGHDMEEEGEAIELEDR</sequence>
<dbReference type="eggNOG" id="ENOG502RXXF">
    <property type="taxonomic scope" value="Eukaryota"/>
</dbReference>
<keyword evidence="4" id="KW-1185">Reference proteome</keyword>
<dbReference type="PANTHER" id="PTHR46067">
    <property type="entry name" value="ACYL-COA N-ACYLTRANSFERASES (NAT) SUPERFAMILY PROTEIN"/>
    <property type="match status" value="1"/>
</dbReference>